<dbReference type="AlphaFoldDB" id="A0AA37LU24"/>
<comment type="caution">
    <text evidence="1">The sequence shown here is derived from an EMBL/GenBank/DDBJ whole genome shotgun (WGS) entry which is preliminary data.</text>
</comment>
<protein>
    <submittedName>
        <fullName evidence="1">Uncharacterized protein</fullName>
    </submittedName>
</protein>
<organism evidence="1 2">
    <name type="scientific">Colletotrichum liriopes</name>
    <dbReference type="NCBI Taxonomy" id="708192"/>
    <lineage>
        <taxon>Eukaryota</taxon>
        <taxon>Fungi</taxon>
        <taxon>Dikarya</taxon>
        <taxon>Ascomycota</taxon>
        <taxon>Pezizomycotina</taxon>
        <taxon>Sordariomycetes</taxon>
        <taxon>Hypocreomycetidae</taxon>
        <taxon>Glomerellales</taxon>
        <taxon>Glomerellaceae</taxon>
        <taxon>Colletotrichum</taxon>
        <taxon>Colletotrichum spaethianum species complex</taxon>
    </lineage>
</organism>
<evidence type="ECO:0000313" key="1">
    <source>
        <dbReference type="EMBL" id="GJC84013.1"/>
    </source>
</evidence>
<keyword evidence="2" id="KW-1185">Reference proteome</keyword>
<reference evidence="1 2" key="1">
    <citation type="submission" date="2021-07" db="EMBL/GenBank/DDBJ databases">
        <title>Genome data of Colletotrichum spaethianum.</title>
        <authorList>
            <person name="Utami Y.D."/>
            <person name="Hiruma K."/>
        </authorList>
    </citation>
    <scope>NUCLEOTIDE SEQUENCE [LARGE SCALE GENOMIC DNA]</scope>
    <source>
        <strain evidence="1 2">MAFF 242679</strain>
    </source>
</reference>
<name>A0AA37LU24_9PEZI</name>
<evidence type="ECO:0000313" key="2">
    <source>
        <dbReference type="Proteomes" id="UP001055172"/>
    </source>
</evidence>
<gene>
    <name evidence="1" type="ORF">ColLi_06851</name>
</gene>
<dbReference type="EMBL" id="BPPX01000013">
    <property type="protein sequence ID" value="GJC84013.1"/>
    <property type="molecule type" value="Genomic_DNA"/>
</dbReference>
<sequence>MAPKWIQSTTPQNSLLSASITFSRISAAEPYLAASSNHACTGVSSMSPGLSVLASDSSDFRDSADPAPVSARHVCCVVSASPRRMVR</sequence>
<proteinExistence type="predicted"/>
<dbReference type="Proteomes" id="UP001055172">
    <property type="component" value="Unassembled WGS sequence"/>
</dbReference>
<accession>A0AA37LU24</accession>